<dbReference type="AlphaFoldDB" id="A0A6A0A035"/>
<feature type="transmembrane region" description="Helical" evidence="6">
    <location>
        <begin position="111"/>
        <end position="132"/>
    </location>
</feature>
<feature type="non-terminal residue" evidence="7">
    <location>
        <position position="156"/>
    </location>
</feature>
<protein>
    <submittedName>
        <fullName evidence="7">Amino acid/polyamine/organocation transporter, APC superfamily</fullName>
    </submittedName>
</protein>
<evidence type="ECO:0000256" key="1">
    <source>
        <dbReference type="ARBA" id="ARBA00004141"/>
    </source>
</evidence>
<keyword evidence="4 6" id="KW-1133">Transmembrane helix</keyword>
<dbReference type="GO" id="GO:0016020">
    <property type="term" value="C:membrane"/>
    <property type="evidence" value="ECO:0007669"/>
    <property type="project" value="UniProtKB-SubCell"/>
</dbReference>
<evidence type="ECO:0000256" key="3">
    <source>
        <dbReference type="ARBA" id="ARBA00022692"/>
    </source>
</evidence>
<dbReference type="PANTHER" id="PTHR45649">
    <property type="entry name" value="AMINO-ACID PERMEASE BAT1"/>
    <property type="match status" value="1"/>
</dbReference>
<feature type="non-terminal residue" evidence="7">
    <location>
        <position position="1"/>
    </location>
</feature>
<keyword evidence="5 6" id="KW-0472">Membrane</keyword>
<evidence type="ECO:0000256" key="2">
    <source>
        <dbReference type="ARBA" id="ARBA00022448"/>
    </source>
</evidence>
<keyword evidence="3 6" id="KW-0812">Transmembrane</keyword>
<name>A0A6A0A035_HAELA</name>
<evidence type="ECO:0000313" key="7">
    <source>
        <dbReference type="EMBL" id="GFH24646.1"/>
    </source>
</evidence>
<keyword evidence="8" id="KW-1185">Reference proteome</keyword>
<feature type="transmembrane region" description="Helical" evidence="6">
    <location>
        <begin position="69"/>
        <end position="91"/>
    </location>
</feature>
<dbReference type="GO" id="GO:0022857">
    <property type="term" value="F:transmembrane transporter activity"/>
    <property type="evidence" value="ECO:0007669"/>
    <property type="project" value="InterPro"/>
</dbReference>
<dbReference type="PANTHER" id="PTHR45649:SF26">
    <property type="entry name" value="OS04G0435100 PROTEIN"/>
    <property type="match status" value="1"/>
</dbReference>
<comment type="subcellular location">
    <subcellularLocation>
        <location evidence="1">Membrane</location>
        <topology evidence="1">Multi-pass membrane protein</topology>
    </subcellularLocation>
</comment>
<evidence type="ECO:0000256" key="6">
    <source>
        <dbReference type="SAM" id="Phobius"/>
    </source>
</evidence>
<evidence type="ECO:0000256" key="4">
    <source>
        <dbReference type="ARBA" id="ARBA00022989"/>
    </source>
</evidence>
<dbReference type="EMBL" id="BLLF01002593">
    <property type="protein sequence ID" value="GFH24646.1"/>
    <property type="molecule type" value="Genomic_DNA"/>
</dbReference>
<dbReference type="InterPro" id="IPR002293">
    <property type="entry name" value="AA/rel_permease1"/>
</dbReference>
<dbReference type="Proteomes" id="UP000485058">
    <property type="component" value="Unassembled WGS sequence"/>
</dbReference>
<keyword evidence="2" id="KW-0813">Transport</keyword>
<comment type="caution">
    <text evidence="7">The sequence shown here is derived from an EMBL/GenBank/DDBJ whole genome shotgun (WGS) entry which is preliminary data.</text>
</comment>
<dbReference type="Pfam" id="PF13520">
    <property type="entry name" value="AA_permease_2"/>
    <property type="match status" value="1"/>
</dbReference>
<evidence type="ECO:0000256" key="5">
    <source>
        <dbReference type="ARBA" id="ARBA00023136"/>
    </source>
</evidence>
<gene>
    <name evidence="7" type="ORF">HaLaN_22477</name>
</gene>
<reference evidence="7 8" key="1">
    <citation type="submission" date="2020-02" db="EMBL/GenBank/DDBJ databases">
        <title>Draft genome sequence of Haematococcus lacustris strain NIES-144.</title>
        <authorList>
            <person name="Morimoto D."/>
            <person name="Nakagawa S."/>
            <person name="Yoshida T."/>
            <person name="Sawayama S."/>
        </authorList>
    </citation>
    <scope>NUCLEOTIDE SEQUENCE [LARGE SCALE GENOMIC DNA]</scope>
    <source>
        <strain evidence="7 8">NIES-144</strain>
    </source>
</reference>
<evidence type="ECO:0000313" key="8">
    <source>
        <dbReference type="Proteomes" id="UP000485058"/>
    </source>
</evidence>
<feature type="transmembrane region" description="Helical" evidence="6">
    <location>
        <begin position="138"/>
        <end position="155"/>
    </location>
</feature>
<proteinExistence type="predicted"/>
<organism evidence="7 8">
    <name type="scientific">Haematococcus lacustris</name>
    <name type="common">Green alga</name>
    <name type="synonym">Haematococcus pluvialis</name>
    <dbReference type="NCBI Taxonomy" id="44745"/>
    <lineage>
        <taxon>Eukaryota</taxon>
        <taxon>Viridiplantae</taxon>
        <taxon>Chlorophyta</taxon>
        <taxon>core chlorophytes</taxon>
        <taxon>Chlorophyceae</taxon>
        <taxon>CS clade</taxon>
        <taxon>Chlamydomonadales</taxon>
        <taxon>Haematococcaceae</taxon>
        <taxon>Haematococcus</taxon>
    </lineage>
</organism>
<sequence>MCGANALTSSSSVLCRAVYAFSRDGAMLGSAWWHRLSEGTQQPWSCVWLMACLALLAALPAIFNPQFATALSATSVVALSLSYLVPIALALWRGDAFLRGAFSLGSWSRPLARLSCAWISLMSVVFCLPMHYPITLLNANWTPLLLALLLAFAAIL</sequence>
<accession>A0A6A0A035</accession>
<feature type="transmembrane region" description="Helical" evidence="6">
    <location>
        <begin position="44"/>
        <end position="63"/>
    </location>
</feature>